<keyword evidence="3" id="KW-0804">Transcription</keyword>
<keyword evidence="8" id="KW-1185">Reference proteome</keyword>
<evidence type="ECO:0000256" key="3">
    <source>
        <dbReference type="ARBA" id="ARBA00023163"/>
    </source>
</evidence>
<dbReference type="SUPFAM" id="SSF48498">
    <property type="entry name" value="Tetracyclin repressor-like, C-terminal domain"/>
    <property type="match status" value="1"/>
</dbReference>
<dbReference type="PANTHER" id="PTHR30055">
    <property type="entry name" value="HTH-TYPE TRANSCRIPTIONAL REGULATOR RUTR"/>
    <property type="match status" value="1"/>
</dbReference>
<dbReference type="PROSITE" id="PS50977">
    <property type="entry name" value="HTH_TETR_2"/>
    <property type="match status" value="1"/>
</dbReference>
<accession>A0ABW0MDH2</accession>
<evidence type="ECO:0000313" key="7">
    <source>
        <dbReference type="EMBL" id="MFC5476224.1"/>
    </source>
</evidence>
<gene>
    <name evidence="7" type="ORF">ACFPM8_19855</name>
</gene>
<dbReference type="Gene3D" id="1.10.357.10">
    <property type="entry name" value="Tetracycline Repressor, domain 2"/>
    <property type="match status" value="1"/>
</dbReference>
<dbReference type="InterPro" id="IPR009057">
    <property type="entry name" value="Homeodomain-like_sf"/>
</dbReference>
<evidence type="ECO:0000256" key="5">
    <source>
        <dbReference type="SAM" id="MobiDB-lite"/>
    </source>
</evidence>
<evidence type="ECO:0000259" key="6">
    <source>
        <dbReference type="PROSITE" id="PS50977"/>
    </source>
</evidence>
<proteinExistence type="predicted"/>
<sequence length="221" mass="24676">MTASTSSQPDTNTDIDPGRRERKRRQTLDHLAATAFRLFEAHGYDAVTMEQIAAEADVSKGTLYNHFPIKEALLAHLFHGELARDMPRLRAAIEAEPDFAGRMRCLLHASADWSESHRTYLPHYLRFRLANVDSGEADADAKRPRSGLDQVFEALIRAGQAAGELRSDLPSVQLAQMFHFLYLGALMRWLAVPDSELRAEFDAVLDVFLRGLIAARAGSTQ</sequence>
<evidence type="ECO:0000256" key="2">
    <source>
        <dbReference type="ARBA" id="ARBA00023125"/>
    </source>
</evidence>
<dbReference type="InterPro" id="IPR036271">
    <property type="entry name" value="Tet_transcr_reg_TetR-rel_C_sf"/>
</dbReference>
<feature type="region of interest" description="Disordered" evidence="5">
    <location>
        <begin position="1"/>
        <end position="23"/>
    </location>
</feature>
<evidence type="ECO:0000256" key="4">
    <source>
        <dbReference type="PROSITE-ProRule" id="PRU00335"/>
    </source>
</evidence>
<feature type="DNA-binding region" description="H-T-H motif" evidence="4">
    <location>
        <begin position="48"/>
        <end position="67"/>
    </location>
</feature>
<organism evidence="7 8">
    <name type="scientific">Paraherbaspirillum soli</name>
    <dbReference type="NCBI Taxonomy" id="631222"/>
    <lineage>
        <taxon>Bacteria</taxon>
        <taxon>Pseudomonadati</taxon>
        <taxon>Pseudomonadota</taxon>
        <taxon>Betaproteobacteria</taxon>
        <taxon>Burkholderiales</taxon>
        <taxon>Oxalobacteraceae</taxon>
        <taxon>Paraherbaspirillum</taxon>
    </lineage>
</organism>
<dbReference type="Proteomes" id="UP001596045">
    <property type="component" value="Unassembled WGS sequence"/>
</dbReference>
<dbReference type="SUPFAM" id="SSF46689">
    <property type="entry name" value="Homeodomain-like"/>
    <property type="match status" value="1"/>
</dbReference>
<dbReference type="RefSeq" id="WP_379000177.1">
    <property type="nucleotide sequence ID" value="NZ_JBHSMT010000029.1"/>
</dbReference>
<dbReference type="InterPro" id="IPR001647">
    <property type="entry name" value="HTH_TetR"/>
</dbReference>
<dbReference type="EMBL" id="JBHSMT010000029">
    <property type="protein sequence ID" value="MFC5476224.1"/>
    <property type="molecule type" value="Genomic_DNA"/>
</dbReference>
<dbReference type="PANTHER" id="PTHR30055:SF234">
    <property type="entry name" value="HTH-TYPE TRANSCRIPTIONAL REGULATOR BETI"/>
    <property type="match status" value="1"/>
</dbReference>
<dbReference type="InterPro" id="IPR050109">
    <property type="entry name" value="HTH-type_TetR-like_transc_reg"/>
</dbReference>
<dbReference type="PRINTS" id="PR00455">
    <property type="entry name" value="HTHTETR"/>
</dbReference>
<evidence type="ECO:0000256" key="1">
    <source>
        <dbReference type="ARBA" id="ARBA00023015"/>
    </source>
</evidence>
<comment type="caution">
    <text evidence="7">The sequence shown here is derived from an EMBL/GenBank/DDBJ whole genome shotgun (WGS) entry which is preliminary data.</text>
</comment>
<dbReference type="Pfam" id="PF00440">
    <property type="entry name" value="TetR_N"/>
    <property type="match status" value="1"/>
</dbReference>
<keyword evidence="2 4" id="KW-0238">DNA-binding</keyword>
<protein>
    <submittedName>
        <fullName evidence="7">TetR/AcrR family transcriptional regulator</fullName>
    </submittedName>
</protein>
<keyword evidence="1" id="KW-0805">Transcription regulation</keyword>
<name>A0ABW0MDH2_9BURK</name>
<evidence type="ECO:0000313" key="8">
    <source>
        <dbReference type="Proteomes" id="UP001596045"/>
    </source>
</evidence>
<feature type="domain" description="HTH tetR-type" evidence="6">
    <location>
        <begin position="25"/>
        <end position="85"/>
    </location>
</feature>
<reference evidence="8" key="1">
    <citation type="journal article" date="2019" name="Int. J. Syst. Evol. Microbiol.">
        <title>The Global Catalogue of Microorganisms (GCM) 10K type strain sequencing project: providing services to taxonomists for standard genome sequencing and annotation.</title>
        <authorList>
            <consortium name="The Broad Institute Genomics Platform"/>
            <consortium name="The Broad Institute Genome Sequencing Center for Infectious Disease"/>
            <person name="Wu L."/>
            <person name="Ma J."/>
        </authorList>
    </citation>
    <scope>NUCLEOTIDE SEQUENCE [LARGE SCALE GENOMIC DNA]</scope>
    <source>
        <strain evidence="8">JCM 17066</strain>
    </source>
</reference>
<feature type="compositionally biased region" description="Polar residues" evidence="5">
    <location>
        <begin position="1"/>
        <end position="14"/>
    </location>
</feature>